<dbReference type="PANTHER" id="PTHR38568:SF1">
    <property type="entry name" value="DUF445 DOMAIN-CONTAINING PROTEIN"/>
    <property type="match status" value="1"/>
</dbReference>
<feature type="region of interest" description="Disordered" evidence="1">
    <location>
        <begin position="1"/>
        <end position="21"/>
    </location>
</feature>
<organism evidence="2">
    <name type="scientific">marine metagenome</name>
    <dbReference type="NCBI Taxonomy" id="408172"/>
    <lineage>
        <taxon>unclassified sequences</taxon>
        <taxon>metagenomes</taxon>
        <taxon>ecological metagenomes</taxon>
    </lineage>
</organism>
<dbReference type="AlphaFoldDB" id="A0A382J021"/>
<evidence type="ECO:0000256" key="1">
    <source>
        <dbReference type="SAM" id="MobiDB-lite"/>
    </source>
</evidence>
<evidence type="ECO:0008006" key="3">
    <source>
        <dbReference type="Google" id="ProtNLM"/>
    </source>
</evidence>
<accession>A0A382J021</accession>
<evidence type="ECO:0000313" key="2">
    <source>
        <dbReference type="EMBL" id="SVC04201.1"/>
    </source>
</evidence>
<reference evidence="2" key="1">
    <citation type="submission" date="2018-05" db="EMBL/GenBank/DDBJ databases">
        <authorList>
            <person name="Lanie J.A."/>
            <person name="Ng W.-L."/>
            <person name="Kazmierczak K.M."/>
            <person name="Andrzejewski T.M."/>
            <person name="Davidsen T.M."/>
            <person name="Wayne K.J."/>
            <person name="Tettelin H."/>
            <person name="Glass J.I."/>
            <person name="Rusch D."/>
            <person name="Podicherti R."/>
            <person name="Tsui H.-C.T."/>
            <person name="Winkler M.E."/>
        </authorList>
    </citation>
    <scope>NUCLEOTIDE SEQUENCE</scope>
</reference>
<dbReference type="PANTHER" id="PTHR38568">
    <property type="entry name" value="DUF445 DOMAIN-CONTAINING PROTEIN-RELATED"/>
    <property type="match status" value="1"/>
</dbReference>
<sequence>MEQTSTAESIEDSEEKYPKTSSTPWILCDKRLGTNILAFMVTLSSIWIVDPWKQPLLQTGLFALSGAITNWLAIHMLFERVPGLYGSGIIPLHFEDFKRGIHDLIMNQFFSKEHVERFFMTENGKTEELPDMTPLIQKIDLNPAFDSLLNVIEQSSFGPMLGMVGGIQVLQPMRQPFQEKMQQCLTDISETDAFHRGV</sequence>
<name>A0A382J021_9ZZZZ</name>
<dbReference type="EMBL" id="UINC01070220">
    <property type="protein sequence ID" value="SVC04201.1"/>
    <property type="molecule type" value="Genomic_DNA"/>
</dbReference>
<protein>
    <recommendedName>
        <fullName evidence="3">DUF445 domain-containing protein</fullName>
    </recommendedName>
</protein>
<feature type="non-terminal residue" evidence="2">
    <location>
        <position position="198"/>
    </location>
</feature>
<gene>
    <name evidence="2" type="ORF">METZ01_LOCUS257055</name>
</gene>
<proteinExistence type="predicted"/>